<evidence type="ECO:0000313" key="9">
    <source>
        <dbReference type="Proteomes" id="UP000002630"/>
    </source>
</evidence>
<gene>
    <name evidence="8" type="ORF">Esi_0979_0002</name>
</gene>
<evidence type="ECO:0000256" key="6">
    <source>
        <dbReference type="SAM" id="MobiDB-lite"/>
    </source>
</evidence>
<protein>
    <recommendedName>
        <fullName evidence="7">BART domain-containing protein</fullName>
    </recommendedName>
</protein>
<keyword evidence="4" id="KW-0969">Cilium</keyword>
<evidence type="ECO:0000256" key="3">
    <source>
        <dbReference type="ARBA" id="ARBA00022490"/>
    </source>
</evidence>
<evidence type="ECO:0000256" key="1">
    <source>
        <dbReference type="ARBA" id="ARBA00004138"/>
    </source>
</evidence>
<evidence type="ECO:0000256" key="5">
    <source>
        <dbReference type="ARBA" id="ARBA00023273"/>
    </source>
</evidence>
<dbReference type="GO" id="GO:0005737">
    <property type="term" value="C:cytoplasm"/>
    <property type="evidence" value="ECO:0007669"/>
    <property type="project" value="UniProtKB-SubCell"/>
</dbReference>
<dbReference type="AlphaFoldDB" id="D7G9D1"/>
<evidence type="ECO:0000256" key="2">
    <source>
        <dbReference type="ARBA" id="ARBA00004496"/>
    </source>
</evidence>
<dbReference type="Gene3D" id="1.20.1520.10">
    <property type="entry name" value="ADP-ribosylation factor-like 2-binding protein, domain"/>
    <property type="match status" value="1"/>
</dbReference>
<comment type="subcellular location">
    <subcellularLocation>
        <location evidence="1">Cell projection</location>
        <location evidence="1">Cilium</location>
    </subcellularLocation>
    <subcellularLocation>
        <location evidence="2">Cytoplasm</location>
    </subcellularLocation>
</comment>
<organism evidence="8 9">
    <name type="scientific">Ectocarpus siliculosus</name>
    <name type="common">Brown alga</name>
    <name type="synonym">Conferva siliculosa</name>
    <dbReference type="NCBI Taxonomy" id="2880"/>
    <lineage>
        <taxon>Eukaryota</taxon>
        <taxon>Sar</taxon>
        <taxon>Stramenopiles</taxon>
        <taxon>Ochrophyta</taxon>
        <taxon>PX clade</taxon>
        <taxon>Phaeophyceae</taxon>
        <taxon>Ectocarpales</taxon>
        <taxon>Ectocarpaceae</taxon>
        <taxon>Ectocarpus</taxon>
    </lineage>
</organism>
<keyword evidence="9" id="KW-1185">Reference proteome</keyword>
<dbReference type="EMBL" id="FN649760">
    <property type="protein sequence ID" value="CBJ34093.1"/>
    <property type="molecule type" value="Genomic_DNA"/>
</dbReference>
<evidence type="ECO:0000313" key="8">
    <source>
        <dbReference type="EMBL" id="CBJ34093.1"/>
    </source>
</evidence>
<sequence length="110" mass="12917">MKPGKEPDEWGGSVWEEKTPEESKREDGLEDLVKKVSSLFYESEDFIKVFEDFVETNAHKIDLDVEEMKLEYTDLYDDYQALFEKKIEGQCWSQCDQHGDIFLDASYSTN</sequence>
<name>D7G9D1_ECTSI</name>
<dbReference type="Pfam" id="PF11527">
    <property type="entry name" value="ARL2_Bind_BART"/>
    <property type="match status" value="1"/>
</dbReference>
<feature type="region of interest" description="Disordered" evidence="6">
    <location>
        <begin position="1"/>
        <end position="27"/>
    </location>
</feature>
<dbReference type="InParanoid" id="D7G9D1"/>
<feature type="domain" description="BART" evidence="7">
    <location>
        <begin position="40"/>
        <end position="93"/>
    </location>
</feature>
<dbReference type="InterPro" id="IPR042541">
    <property type="entry name" value="BART_sf"/>
</dbReference>
<dbReference type="OrthoDB" id="302784at2759"/>
<dbReference type="GO" id="GO:0005929">
    <property type="term" value="C:cilium"/>
    <property type="evidence" value="ECO:0007669"/>
    <property type="project" value="UniProtKB-SubCell"/>
</dbReference>
<evidence type="ECO:0000256" key="4">
    <source>
        <dbReference type="ARBA" id="ARBA00023069"/>
    </source>
</evidence>
<proteinExistence type="predicted"/>
<feature type="compositionally biased region" description="Basic and acidic residues" evidence="6">
    <location>
        <begin position="15"/>
        <end position="27"/>
    </location>
</feature>
<accession>D7G9D1</accession>
<evidence type="ECO:0000259" key="7">
    <source>
        <dbReference type="Pfam" id="PF11527"/>
    </source>
</evidence>
<keyword evidence="3" id="KW-0963">Cytoplasm</keyword>
<reference evidence="8 9" key="1">
    <citation type="journal article" date="2010" name="Nature">
        <title>The Ectocarpus genome and the independent evolution of multicellularity in brown algae.</title>
        <authorList>
            <person name="Cock J.M."/>
            <person name="Sterck L."/>
            <person name="Rouze P."/>
            <person name="Scornet D."/>
            <person name="Allen A.E."/>
            <person name="Amoutzias G."/>
            <person name="Anthouard V."/>
            <person name="Artiguenave F."/>
            <person name="Aury J.M."/>
            <person name="Badger J.H."/>
            <person name="Beszteri B."/>
            <person name="Billiau K."/>
            <person name="Bonnet E."/>
            <person name="Bothwell J.H."/>
            <person name="Bowler C."/>
            <person name="Boyen C."/>
            <person name="Brownlee C."/>
            <person name="Carrano C.J."/>
            <person name="Charrier B."/>
            <person name="Cho G.Y."/>
            <person name="Coelho S.M."/>
            <person name="Collen J."/>
            <person name="Corre E."/>
            <person name="Da Silva C."/>
            <person name="Delage L."/>
            <person name="Delaroque N."/>
            <person name="Dittami S.M."/>
            <person name="Doulbeau S."/>
            <person name="Elias M."/>
            <person name="Farnham G."/>
            <person name="Gachon C.M."/>
            <person name="Gschloessl B."/>
            <person name="Heesch S."/>
            <person name="Jabbari K."/>
            <person name="Jubin C."/>
            <person name="Kawai H."/>
            <person name="Kimura K."/>
            <person name="Kloareg B."/>
            <person name="Kupper F.C."/>
            <person name="Lang D."/>
            <person name="Le Bail A."/>
            <person name="Leblanc C."/>
            <person name="Lerouge P."/>
            <person name="Lohr M."/>
            <person name="Lopez P.J."/>
            <person name="Martens C."/>
            <person name="Maumus F."/>
            <person name="Michel G."/>
            <person name="Miranda-Saavedra D."/>
            <person name="Morales J."/>
            <person name="Moreau H."/>
            <person name="Motomura T."/>
            <person name="Nagasato C."/>
            <person name="Napoli C.A."/>
            <person name="Nelson D.R."/>
            <person name="Nyvall-Collen P."/>
            <person name="Peters A.F."/>
            <person name="Pommier C."/>
            <person name="Potin P."/>
            <person name="Poulain J."/>
            <person name="Quesneville H."/>
            <person name="Read B."/>
            <person name="Rensing S.A."/>
            <person name="Ritter A."/>
            <person name="Rousvoal S."/>
            <person name="Samanta M."/>
            <person name="Samson G."/>
            <person name="Schroeder D.C."/>
            <person name="Segurens B."/>
            <person name="Strittmatter M."/>
            <person name="Tonon T."/>
            <person name="Tregear J.W."/>
            <person name="Valentin K."/>
            <person name="von Dassow P."/>
            <person name="Yamagishi T."/>
            <person name="Van de Peer Y."/>
            <person name="Wincker P."/>
        </authorList>
    </citation>
    <scope>NUCLEOTIDE SEQUENCE [LARGE SCALE GENOMIC DNA]</scope>
    <source>
        <strain evidence="9">Ec32 / CCAP1310/4</strain>
    </source>
</reference>
<dbReference type="Proteomes" id="UP000002630">
    <property type="component" value="Unassembled WGS sequence"/>
</dbReference>
<keyword evidence="5" id="KW-0966">Cell projection</keyword>
<dbReference type="InterPro" id="IPR023379">
    <property type="entry name" value="BART_dom"/>
</dbReference>